<dbReference type="InterPro" id="IPR008271">
    <property type="entry name" value="Ser/Thr_kinase_AS"/>
</dbReference>
<comment type="catalytic activity">
    <reaction evidence="14">
        <text>L-seryl-[protein] + ATP = O-phospho-L-seryl-[protein] + ADP + H(+)</text>
        <dbReference type="Rhea" id="RHEA:17989"/>
        <dbReference type="Rhea" id="RHEA-COMP:9863"/>
        <dbReference type="Rhea" id="RHEA-COMP:11604"/>
        <dbReference type="ChEBI" id="CHEBI:15378"/>
        <dbReference type="ChEBI" id="CHEBI:29999"/>
        <dbReference type="ChEBI" id="CHEBI:30616"/>
        <dbReference type="ChEBI" id="CHEBI:83421"/>
        <dbReference type="ChEBI" id="CHEBI:456216"/>
        <dbReference type="EC" id="2.7.11.17"/>
    </reaction>
</comment>
<comment type="similarity">
    <text evidence="16">Belongs to the protein kinase superfamily.</text>
</comment>
<dbReference type="GO" id="GO:0005737">
    <property type="term" value="C:cytoplasm"/>
    <property type="evidence" value="ECO:0007669"/>
    <property type="project" value="UniProtKB-SubCell"/>
</dbReference>
<dbReference type="Gene3D" id="3.30.200.20">
    <property type="entry name" value="Phosphorylase Kinase, domain 1"/>
    <property type="match status" value="1"/>
</dbReference>
<evidence type="ECO:0000256" key="4">
    <source>
        <dbReference type="ARBA" id="ARBA00022490"/>
    </source>
</evidence>
<dbReference type="PROSITE" id="PS50011">
    <property type="entry name" value="PROTEIN_KINASE_DOM"/>
    <property type="match status" value="1"/>
</dbReference>
<evidence type="ECO:0000256" key="11">
    <source>
        <dbReference type="ARBA" id="ARBA00022860"/>
    </source>
</evidence>
<keyword evidence="20" id="KW-1185">Reference proteome</keyword>
<feature type="binding site" evidence="15">
    <location>
        <position position="95"/>
    </location>
    <ligand>
        <name>ATP</name>
        <dbReference type="ChEBI" id="CHEBI:30616"/>
    </ligand>
</feature>
<evidence type="ECO:0000256" key="7">
    <source>
        <dbReference type="ARBA" id="ARBA00022679"/>
    </source>
</evidence>
<dbReference type="FunFam" id="1.10.510.10:FF:000091">
    <property type="entry name" value="Calcium/calmodulin-dependent protein kinase kinase 2 isoform 1"/>
    <property type="match status" value="1"/>
</dbReference>
<dbReference type="SUPFAM" id="SSF56112">
    <property type="entry name" value="Protein kinase-like (PK-like)"/>
    <property type="match status" value="1"/>
</dbReference>
<evidence type="ECO:0000313" key="19">
    <source>
        <dbReference type="Ensembl" id="ENSCCRP00010085416.1"/>
    </source>
</evidence>
<evidence type="ECO:0000256" key="16">
    <source>
        <dbReference type="RuleBase" id="RU000304"/>
    </source>
</evidence>
<dbReference type="GO" id="GO:0005654">
    <property type="term" value="C:nucleoplasm"/>
    <property type="evidence" value="ECO:0007669"/>
    <property type="project" value="UniProtKB-ARBA"/>
</dbReference>
<dbReference type="Gene3D" id="1.10.510.10">
    <property type="entry name" value="Transferase(Phosphotransferase) domain 1"/>
    <property type="match status" value="1"/>
</dbReference>
<organism evidence="19 20">
    <name type="scientific">Cyprinus carpio</name>
    <name type="common">Common carp</name>
    <dbReference type="NCBI Taxonomy" id="7962"/>
    <lineage>
        <taxon>Eukaryota</taxon>
        <taxon>Metazoa</taxon>
        <taxon>Chordata</taxon>
        <taxon>Craniata</taxon>
        <taxon>Vertebrata</taxon>
        <taxon>Euteleostomi</taxon>
        <taxon>Actinopterygii</taxon>
        <taxon>Neopterygii</taxon>
        <taxon>Teleostei</taxon>
        <taxon>Ostariophysi</taxon>
        <taxon>Cypriniformes</taxon>
        <taxon>Cyprinidae</taxon>
        <taxon>Cyprininae</taxon>
        <taxon>Cyprinus</taxon>
    </lineage>
</organism>
<keyword evidence="10 15" id="KW-0067">ATP-binding</keyword>
<dbReference type="InterPro" id="IPR011009">
    <property type="entry name" value="Kinase-like_dom_sf"/>
</dbReference>
<evidence type="ECO:0000256" key="17">
    <source>
        <dbReference type="SAM" id="MobiDB-lite"/>
    </source>
</evidence>
<reference evidence="19" key="1">
    <citation type="submission" date="2025-05" db="UniProtKB">
        <authorList>
            <consortium name="Ensembl"/>
        </authorList>
    </citation>
    <scope>IDENTIFICATION</scope>
</reference>
<dbReference type="PROSITE" id="PS00108">
    <property type="entry name" value="PROTEIN_KINASE_ST"/>
    <property type="match status" value="1"/>
</dbReference>
<dbReference type="Pfam" id="PF00069">
    <property type="entry name" value="Pkinase"/>
    <property type="match status" value="1"/>
</dbReference>
<evidence type="ECO:0000259" key="18">
    <source>
        <dbReference type="PROSITE" id="PS50011"/>
    </source>
</evidence>
<keyword evidence="9" id="KW-0418">Kinase</keyword>
<evidence type="ECO:0000256" key="6">
    <source>
        <dbReference type="ARBA" id="ARBA00022553"/>
    </source>
</evidence>
<dbReference type="GO" id="GO:0005516">
    <property type="term" value="F:calmodulin binding"/>
    <property type="evidence" value="ECO:0007669"/>
    <property type="project" value="UniProtKB-KW"/>
</dbReference>
<comment type="catalytic activity">
    <reaction evidence="13">
        <text>L-threonyl-[protein] + ATP = O-phospho-L-threonyl-[protein] + ADP + H(+)</text>
        <dbReference type="Rhea" id="RHEA:46608"/>
        <dbReference type="Rhea" id="RHEA-COMP:11060"/>
        <dbReference type="Rhea" id="RHEA-COMP:11605"/>
        <dbReference type="ChEBI" id="CHEBI:15378"/>
        <dbReference type="ChEBI" id="CHEBI:30013"/>
        <dbReference type="ChEBI" id="CHEBI:30616"/>
        <dbReference type="ChEBI" id="CHEBI:61977"/>
        <dbReference type="ChEBI" id="CHEBI:456216"/>
        <dbReference type="EC" id="2.7.11.17"/>
    </reaction>
</comment>
<keyword evidence="7" id="KW-0808">Transferase</keyword>
<keyword evidence="11" id="KW-0112">Calmodulin-binding</keyword>
<feature type="domain" description="Protein kinase" evidence="18">
    <location>
        <begin position="66"/>
        <end position="341"/>
    </location>
</feature>
<evidence type="ECO:0000256" key="12">
    <source>
        <dbReference type="ARBA" id="ARBA00023242"/>
    </source>
</evidence>
<dbReference type="GO" id="GO:0061762">
    <property type="term" value="P:CAMKK-AMPK signaling cascade"/>
    <property type="evidence" value="ECO:0007669"/>
    <property type="project" value="TreeGrafter"/>
</dbReference>
<sequence>MTDKMSKAPPMRPHLSGRKMSLQERGTYVSSGSGAERYSRIARQPTIESKRVSISDSQDCIQLNQYKLKSEIGKGSYGVVKLAYNEDDDKYYAMKVVSKKKLMKQYGFPRRPPPRGPKAAQGEQPKVLGPLERVYQEIAILKKLDHLNIVKLVEVLDDPAEDSLHMGIPVMEVPSDSPFSEEQARHYFRDIVLGIEYLHYQKIVHRDIKPSNLLLGDDGHVKIADFGVSNQFEGNDALLSSTAGTPAFMAPETLSDNRKSFSGKALDVWAMGVTLYCFVYGKCPFIDEYILALHNKIKSKPVEFPEMPAISEGLKNLVSRMLDKNPDTRIPIPEIKVDPWVTQDGTDPLPLEEEHCTVVEVTEEEVQNSVKFVPSLSAVILVKAMLRKRSFGNPFECPSRREERSMSAPGSLLIKGSSGEAGREVELEDLHEDEPPTF</sequence>
<feature type="region of interest" description="Disordered" evidence="17">
    <location>
        <begin position="393"/>
        <end position="438"/>
    </location>
</feature>
<dbReference type="SMART" id="SM00220">
    <property type="entry name" value="S_TKc"/>
    <property type="match status" value="1"/>
</dbReference>
<evidence type="ECO:0000256" key="2">
    <source>
        <dbReference type="ARBA" id="ARBA00004496"/>
    </source>
</evidence>
<dbReference type="GO" id="GO:0004683">
    <property type="term" value="F:calcium/calmodulin-dependent protein kinase activity"/>
    <property type="evidence" value="ECO:0007669"/>
    <property type="project" value="UniProtKB-EC"/>
</dbReference>
<keyword evidence="12" id="KW-0539">Nucleus</keyword>
<proteinExistence type="inferred from homology"/>
<evidence type="ECO:0000256" key="10">
    <source>
        <dbReference type="ARBA" id="ARBA00022840"/>
    </source>
</evidence>
<keyword evidence="4" id="KW-0963">Cytoplasm</keyword>
<feature type="region of interest" description="Disordered" evidence="17">
    <location>
        <begin position="1"/>
        <end position="42"/>
    </location>
</feature>
<comment type="subcellular location">
    <subcellularLocation>
        <location evidence="2">Cytoplasm</location>
    </subcellularLocation>
    <subcellularLocation>
        <location evidence="1">Nucleus</location>
    </subcellularLocation>
</comment>
<dbReference type="InterPro" id="IPR017441">
    <property type="entry name" value="Protein_kinase_ATP_BS"/>
</dbReference>
<protein>
    <recommendedName>
        <fullName evidence="3">calcium/calmodulin-dependent protein kinase</fullName>
        <ecNumber evidence="3">2.7.11.17</ecNumber>
    </recommendedName>
</protein>
<keyword evidence="6" id="KW-0597">Phosphoprotein</keyword>
<dbReference type="Proteomes" id="UP000694701">
    <property type="component" value="Unplaced"/>
</dbReference>
<evidence type="ECO:0000256" key="15">
    <source>
        <dbReference type="PROSITE-ProRule" id="PRU10141"/>
    </source>
</evidence>
<name>A0A8C1N4R7_CYPCA</name>
<evidence type="ECO:0000256" key="13">
    <source>
        <dbReference type="ARBA" id="ARBA00047307"/>
    </source>
</evidence>
<dbReference type="InterPro" id="IPR000719">
    <property type="entry name" value="Prot_kinase_dom"/>
</dbReference>
<evidence type="ECO:0000256" key="5">
    <source>
        <dbReference type="ARBA" id="ARBA00022527"/>
    </source>
</evidence>
<keyword evidence="8 15" id="KW-0547">Nucleotide-binding</keyword>
<evidence type="ECO:0000256" key="14">
    <source>
        <dbReference type="ARBA" id="ARBA00047430"/>
    </source>
</evidence>
<dbReference type="PANTHER" id="PTHR43895:SF26">
    <property type="entry name" value="CALCIUM_CALMODULIN DEPENDENT PROTEIN KINASE KINASE 1"/>
    <property type="match status" value="1"/>
</dbReference>
<dbReference type="FunFam" id="3.30.200.20:FF:000429">
    <property type="entry name" value="Calcium/calmodulin-dependent protein kinase kinase"/>
    <property type="match status" value="1"/>
</dbReference>
<feature type="region of interest" description="Disordered" evidence="17">
    <location>
        <begin position="105"/>
        <end position="125"/>
    </location>
</feature>
<dbReference type="GO" id="GO:0005524">
    <property type="term" value="F:ATP binding"/>
    <property type="evidence" value="ECO:0007669"/>
    <property type="project" value="UniProtKB-UniRule"/>
</dbReference>
<dbReference type="Ensembl" id="ENSCCRT00010094761.1">
    <property type="protein sequence ID" value="ENSCCRP00010085416.1"/>
    <property type="gene ID" value="ENSCCRG00010037048.1"/>
</dbReference>
<dbReference type="EC" id="2.7.11.17" evidence="3"/>
<evidence type="ECO:0000313" key="20">
    <source>
        <dbReference type="Proteomes" id="UP000694427"/>
    </source>
</evidence>
<accession>A0A8C1N4R7</accession>
<evidence type="ECO:0000256" key="8">
    <source>
        <dbReference type="ARBA" id="ARBA00022741"/>
    </source>
</evidence>
<evidence type="ECO:0000256" key="3">
    <source>
        <dbReference type="ARBA" id="ARBA00012434"/>
    </source>
</evidence>
<dbReference type="PROSITE" id="PS00107">
    <property type="entry name" value="PROTEIN_KINASE_ATP"/>
    <property type="match status" value="1"/>
</dbReference>
<evidence type="ECO:0000256" key="9">
    <source>
        <dbReference type="ARBA" id="ARBA00022777"/>
    </source>
</evidence>
<dbReference type="Proteomes" id="UP000694427">
    <property type="component" value="Unplaced"/>
</dbReference>
<dbReference type="AlphaFoldDB" id="A0A8C1N4R7"/>
<dbReference type="PANTHER" id="PTHR43895">
    <property type="entry name" value="CALCIUM/CALMODULIN-DEPENDENT PROTEIN KINASE KINASE-RELATED"/>
    <property type="match status" value="1"/>
</dbReference>
<dbReference type="Ensembl" id="ENSCCRT00020130489.1">
    <property type="protein sequence ID" value="ENSCCRP00020119769.1"/>
    <property type="gene ID" value="ENSCCRG00020053676.1"/>
</dbReference>
<keyword evidence="5 16" id="KW-0723">Serine/threonine-protein kinase</keyword>
<evidence type="ECO:0000256" key="1">
    <source>
        <dbReference type="ARBA" id="ARBA00004123"/>
    </source>
</evidence>